<evidence type="ECO:0000256" key="1">
    <source>
        <dbReference type="SAM" id="MobiDB-lite"/>
    </source>
</evidence>
<name>A0A8C4KQQ4_EQUAS</name>
<evidence type="ECO:0000313" key="2">
    <source>
        <dbReference type="Ensembl" id="ENSEASP00005000740.1"/>
    </source>
</evidence>
<dbReference type="Ensembl" id="ENSEAST00005000867.1">
    <property type="protein sequence ID" value="ENSEASP00005000740.1"/>
    <property type="gene ID" value="ENSEASG00005000654.1"/>
</dbReference>
<protein>
    <submittedName>
        <fullName evidence="2">Uncharacterized protein</fullName>
    </submittedName>
</protein>
<reference evidence="2" key="1">
    <citation type="submission" date="2023-03" db="UniProtKB">
        <authorList>
            <consortium name="Ensembl"/>
        </authorList>
    </citation>
    <scope>IDENTIFICATION</scope>
</reference>
<feature type="region of interest" description="Disordered" evidence="1">
    <location>
        <begin position="21"/>
        <end position="60"/>
    </location>
</feature>
<sequence length="120" mass="13362">KIGPELTSMRARLTHLQADVEHHGSHDVEVGEVDAQPPGQVEEDEQRAGQPLAEDPIGPCCGRRPTYKVEEDGHGCELRASLPQQKKRGLAVVTSGLIFLQKNKQLNRGPQEKKKKRIQR</sequence>
<dbReference type="AlphaFoldDB" id="A0A8C4KQQ4"/>
<proteinExistence type="predicted"/>
<organism evidence="2">
    <name type="scientific">Equus asinus asinus</name>
    <dbReference type="NCBI Taxonomy" id="83772"/>
    <lineage>
        <taxon>Eukaryota</taxon>
        <taxon>Metazoa</taxon>
        <taxon>Chordata</taxon>
        <taxon>Craniata</taxon>
        <taxon>Vertebrata</taxon>
        <taxon>Euteleostomi</taxon>
        <taxon>Mammalia</taxon>
        <taxon>Eutheria</taxon>
        <taxon>Laurasiatheria</taxon>
        <taxon>Perissodactyla</taxon>
        <taxon>Equidae</taxon>
        <taxon>Equus</taxon>
    </lineage>
</organism>
<accession>A0A8C4KQQ4</accession>
<dbReference type="OMA" id="PIGPCCG"/>